<evidence type="ECO:0000313" key="2">
    <source>
        <dbReference type="Proteomes" id="UP001281656"/>
    </source>
</evidence>
<comment type="caution">
    <text evidence="1">The sequence shown here is derived from an EMBL/GenBank/DDBJ whole genome shotgun (WGS) entry which is preliminary data.</text>
</comment>
<dbReference type="SUPFAM" id="SSF52467">
    <property type="entry name" value="DHS-like NAD/FAD-binding domain"/>
    <property type="match status" value="1"/>
</dbReference>
<keyword evidence="2" id="KW-1185">Reference proteome</keyword>
<evidence type="ECO:0008006" key="3">
    <source>
        <dbReference type="Google" id="ProtNLM"/>
    </source>
</evidence>
<dbReference type="Proteomes" id="UP001281656">
    <property type="component" value="Unassembled WGS sequence"/>
</dbReference>
<sequence length="285" mass="32981">MSQIQQQYQDNINTIIQKIKEADAIIVGGASGMSTANGHDFYNHSKYWIDNFSEFEKNYGIRGNFEALYYKYKTSEERWAYLSKHCTLMFDTPPGQTYMDLHKLIKDKNYFIITTNQDMQFSKLFSEEKICLPQGDAHWLQCAKPCHDKVYPAEDIVRNMATSAKDTRVPTELIPRCPMCGGEMEPWIRSFVFLEGEFWEDGLNKYRTFLAENSNKKVVFIELGVGPMTPNIIKYPFTQMAYNWPNAFLVRINKGEDTTPDYLINKTITMDADIAQVLSDLASHM</sequence>
<protein>
    <recommendedName>
        <fullName evidence="3">NAD-dependent protein deacetylase</fullName>
    </recommendedName>
</protein>
<gene>
    <name evidence="1" type="ORF">P8V03_14575</name>
</gene>
<dbReference type="Gene3D" id="3.40.50.1220">
    <property type="entry name" value="TPP-binding domain"/>
    <property type="match status" value="1"/>
</dbReference>
<dbReference type="RefSeq" id="WP_261671455.1">
    <property type="nucleotide sequence ID" value="NZ_JARUJP010000019.1"/>
</dbReference>
<evidence type="ECO:0000313" key="1">
    <source>
        <dbReference type="EMBL" id="MDW8802372.1"/>
    </source>
</evidence>
<dbReference type="InterPro" id="IPR029035">
    <property type="entry name" value="DHS-like_NAD/FAD-binding_dom"/>
</dbReference>
<name>A0ABU4JW35_9CLOT</name>
<accession>A0ABU4JW35</accession>
<dbReference type="EMBL" id="JARUJP010000019">
    <property type="protein sequence ID" value="MDW8802372.1"/>
    <property type="molecule type" value="Genomic_DNA"/>
</dbReference>
<proteinExistence type="predicted"/>
<reference evidence="1 2" key="1">
    <citation type="submission" date="2023-04" db="EMBL/GenBank/DDBJ databases">
        <title>Clostridium tannerae sp. nov., isolated from the fecal material of an alpaca.</title>
        <authorList>
            <person name="Miller S."/>
            <person name="Hendry M."/>
            <person name="King J."/>
            <person name="Sankaranarayanan K."/>
            <person name="Lawson P.A."/>
        </authorList>
    </citation>
    <scope>NUCLEOTIDE SEQUENCE [LARGE SCALE GENOMIC DNA]</scope>
    <source>
        <strain evidence="1 2">A1-XYC3</strain>
    </source>
</reference>
<organism evidence="1 2">
    <name type="scientific">Clostridium tanneri</name>
    <dbReference type="NCBI Taxonomy" id="3037988"/>
    <lineage>
        <taxon>Bacteria</taxon>
        <taxon>Bacillati</taxon>
        <taxon>Bacillota</taxon>
        <taxon>Clostridia</taxon>
        <taxon>Eubacteriales</taxon>
        <taxon>Clostridiaceae</taxon>
        <taxon>Clostridium</taxon>
    </lineage>
</organism>